<dbReference type="InterPro" id="IPR000953">
    <property type="entry name" value="Chromo/chromo_shadow_dom"/>
</dbReference>
<feature type="compositionally biased region" description="Polar residues" evidence="6">
    <location>
        <begin position="1651"/>
        <end position="1663"/>
    </location>
</feature>
<dbReference type="GO" id="GO:0008270">
    <property type="term" value="F:zinc ion binding"/>
    <property type="evidence" value="ECO:0007669"/>
    <property type="project" value="UniProtKB-KW"/>
</dbReference>
<keyword evidence="4 5" id="KW-0862">Zinc</keyword>
<dbReference type="Pfam" id="PF00385">
    <property type="entry name" value="Chromo"/>
    <property type="match status" value="1"/>
</dbReference>
<feature type="compositionally biased region" description="Low complexity" evidence="6">
    <location>
        <begin position="261"/>
        <end position="276"/>
    </location>
</feature>
<evidence type="ECO:0000313" key="9">
    <source>
        <dbReference type="EMBL" id="EKD16195.1"/>
    </source>
</evidence>
<feature type="domain" description="C3H1-type" evidence="8">
    <location>
        <begin position="473"/>
        <end position="507"/>
    </location>
</feature>
<dbReference type="OMA" id="DTGIHAG"/>
<feature type="compositionally biased region" description="Basic residues" evidence="6">
    <location>
        <begin position="108"/>
        <end position="120"/>
    </location>
</feature>
<feature type="compositionally biased region" description="Polar residues" evidence="6">
    <location>
        <begin position="240"/>
        <end position="260"/>
    </location>
</feature>
<feature type="zinc finger region" description="C3H1-type" evidence="5">
    <location>
        <begin position="609"/>
        <end position="643"/>
    </location>
</feature>
<name>K1WFI6_MARBU</name>
<evidence type="ECO:0000256" key="4">
    <source>
        <dbReference type="ARBA" id="ARBA00022833"/>
    </source>
</evidence>
<evidence type="ECO:0000256" key="1">
    <source>
        <dbReference type="ARBA" id="ARBA00011353"/>
    </source>
</evidence>
<dbReference type="InterPro" id="IPR000571">
    <property type="entry name" value="Znf_CCCH"/>
</dbReference>
<keyword evidence="2 5" id="KW-0479">Metal-binding</keyword>
<evidence type="ECO:0000259" key="8">
    <source>
        <dbReference type="PROSITE" id="PS50103"/>
    </source>
</evidence>
<feature type="region of interest" description="Disordered" evidence="6">
    <location>
        <begin position="405"/>
        <end position="443"/>
    </location>
</feature>
<feature type="region of interest" description="Disordered" evidence="6">
    <location>
        <begin position="583"/>
        <end position="605"/>
    </location>
</feature>
<feature type="compositionally biased region" description="Polar residues" evidence="6">
    <location>
        <begin position="751"/>
        <end position="765"/>
    </location>
</feature>
<organism evidence="9 10">
    <name type="scientific">Marssonina brunnea f. sp. multigermtubi (strain MB_m1)</name>
    <name type="common">Marssonina leaf spot fungus</name>
    <dbReference type="NCBI Taxonomy" id="1072389"/>
    <lineage>
        <taxon>Eukaryota</taxon>
        <taxon>Fungi</taxon>
        <taxon>Dikarya</taxon>
        <taxon>Ascomycota</taxon>
        <taxon>Pezizomycotina</taxon>
        <taxon>Leotiomycetes</taxon>
        <taxon>Helotiales</taxon>
        <taxon>Drepanopezizaceae</taxon>
        <taxon>Drepanopeziza</taxon>
    </lineage>
</organism>
<gene>
    <name evidence="9" type="ORF">MBM_05489</name>
</gene>
<feature type="compositionally biased region" description="Basic and acidic residues" evidence="6">
    <location>
        <begin position="590"/>
        <end position="601"/>
    </location>
</feature>
<dbReference type="eggNOG" id="ENOG502STGS">
    <property type="taxonomic scope" value="Eukaryota"/>
</dbReference>
<feature type="zinc finger region" description="C3H1-type" evidence="5">
    <location>
        <begin position="909"/>
        <end position="936"/>
    </location>
</feature>
<dbReference type="CDD" id="cd14273">
    <property type="entry name" value="UBA_TAP-C_like"/>
    <property type="match status" value="1"/>
</dbReference>
<keyword evidence="10" id="KW-1185">Reference proteome</keyword>
<feature type="domain" description="C3H1-type" evidence="8">
    <location>
        <begin position="609"/>
        <end position="643"/>
    </location>
</feature>
<feature type="domain" description="C3H1-type" evidence="8">
    <location>
        <begin position="909"/>
        <end position="936"/>
    </location>
</feature>
<dbReference type="STRING" id="1072389.K1WFI6"/>
<evidence type="ECO:0000256" key="5">
    <source>
        <dbReference type="PROSITE-ProRule" id="PRU00723"/>
    </source>
</evidence>
<dbReference type="GO" id="GO:0006338">
    <property type="term" value="P:chromatin remodeling"/>
    <property type="evidence" value="ECO:0007669"/>
    <property type="project" value="UniProtKB-ARBA"/>
</dbReference>
<feature type="compositionally biased region" description="Polar residues" evidence="6">
    <location>
        <begin position="539"/>
        <end position="558"/>
    </location>
</feature>
<feature type="compositionally biased region" description="Basic residues" evidence="6">
    <location>
        <begin position="163"/>
        <end position="176"/>
    </location>
</feature>
<evidence type="ECO:0000256" key="6">
    <source>
        <dbReference type="SAM" id="MobiDB-lite"/>
    </source>
</evidence>
<dbReference type="GeneID" id="18761424"/>
<feature type="region of interest" description="Disordered" evidence="6">
    <location>
        <begin position="731"/>
        <end position="773"/>
    </location>
</feature>
<keyword evidence="3 5" id="KW-0863">Zinc-finger</keyword>
<evidence type="ECO:0000256" key="3">
    <source>
        <dbReference type="ARBA" id="ARBA00022771"/>
    </source>
</evidence>
<sequence>MASISKYVDEDDISLTSTESEQYNSDTEFEVEKILAEKGGKNNKFYLISWLDYPIEKATWEPQKHVGPEILGTWNKRKQRQEEGKEERFDVDQWTNRVKRLENERADRKRRRAAKRKRIRKAELEALAAKNAKKQQHADSDASSSEALEENEFEDSAGVRLKGASKRKKVPIRRSPLKTAIKGPSIDELYDRVDKADAKIEEESNRKKKSGKRTGRSSETNLAQYVTDPEEDVTLAQAKRSGSTARPRSASISGPSAQQLSVSRATSAAVKTSVTAQRSVAAKPAATSRQPAAGRTASSHSVDASRPPMPASIVSANSTDANRGMNPPLGGLNIRAGKRATRGGSNVGPRNVFEAREAPKSERPNLLQNATNAVETKPFGKMRFRRRAELQARDMAERAPDLNVLGGLFDPSDPSALQPIRPSDIKRSSIPFNQTESDVDRGPNPLFLSRTETPAPEVHASRPVALTRPQPASSRPLVCFFWDRQQRGLVDSPCRNGESCKFDHTYYYEQPVAHPPDDWITPAEKFIPLSRHADHPNDGTMSPNENHPSTANSVSQQERNSRPLPVAAAPGNYVFPASNKFSRQAENSADDNRDSASHADHSTSMTDNFNKPPVCFFWDRAQKSTNLASCWRGSNCVYAHTYEFGTNICPPPSRFSSPDLPSLSAGQSERPPWNPENPLNAICYTWYHGRICGGDPCKFYHSMEENLPIAPSSEGQAVTASTATCSVDAQLPASDRPVPAEAGSARRPSLTGPSSISKPTINQPSGHLERPAWTPQNASQAICHFWLNGCCKRGMACDYLHDRDPSLPIAPSPAEMIVRTTCKLWAEGRCPKSAEGCPNLHEHTDFVPPSNRTTSAHYRHRPEGISKSLQQASIAPRKSVRFGIEDPIQLVTEPTAPEQRSINRQPISSTGSIVCKRFNFGGCERGDECLYLHEGTDIERQRDQERREANNIPLSFDRLAKSPPRQTTDTADAILSSPVEDDVDMLGSEEGHRGVGEKPQIKSPIVPPSLVAKLKTIKMGDCGRKKTIDGFGTRSKEVVFGTEDPQSMVLDFGDMGLQDDKSWLRTFNSTSKVVFDQLCMVPDIRLRQRSNQQQTIGYGSLGAVNVADAEMLKFIDHLANELVIRAAGLASIIAEFAILVYPSKDRQWSFLEQSANYISESQLRYVVIRHGLDFGIPQDLSAKVSFGEPFRKTLMDKIYGLRLSRLLPKFEKGQNPFKFFLLFPESEQQTSNFFAAWILASCSKSLIYDSRTEGSWDIFSKRQNHEGLAVVLIHEKLAGSIDRLPSVTRLIPYSGIVFWNVSDSTSPYQMLPSNSYEPESDLGKIKLTRLLPQGCAFLVTPSFLVAEPELSYDLLEWFLHKKFPTSTPGTWKLVCCYSFSDFMLDLANTKVLEKEAFEREHRDNPAKDSMLNEKKLGFLHCETRYKIHALLIEWEAKRPLGDYDSASDFNDSHESPFVEAPKWIDPDDEENMVKWFASSWSIQKLDCYRKFGVIGTNAKSAKRASRLKTIVQSEPAAPSFKTFSMSKSSLAVQSPATQPTISAGKRKAMEIAAKYSKPDSTASSDVSMDIDSPVPSKHGIDMNQREDVLTFIATTGSNSVDAKRYLARANNDLRSAVEIYNREEVDRSATELINEESRRHLPRPVFMDSDLQPNRSTSNQGSLQLDFPQKTRSGIATESERPSKKGRWEELTPMDVDVEDNDDDEGQREKPASMMVTKDFEATSVWYEKLQAEGSGWEHVTLCTEWAKAKSYLGMEKTGR</sequence>
<feature type="region of interest" description="Disordered" evidence="6">
    <location>
        <begin position="941"/>
        <end position="978"/>
    </location>
</feature>
<feature type="region of interest" description="Disordered" evidence="6">
    <location>
        <begin position="530"/>
        <end position="569"/>
    </location>
</feature>
<dbReference type="Proteomes" id="UP000006753">
    <property type="component" value="Unassembled WGS sequence"/>
</dbReference>
<feature type="zinc finger region" description="C3H1-type" evidence="5">
    <location>
        <begin position="473"/>
        <end position="507"/>
    </location>
</feature>
<dbReference type="InterPro" id="IPR036855">
    <property type="entry name" value="Znf_CCCH_sf"/>
</dbReference>
<dbReference type="Gene3D" id="2.40.50.40">
    <property type="match status" value="1"/>
</dbReference>
<dbReference type="OrthoDB" id="436852at2759"/>
<dbReference type="InParanoid" id="K1WFI6"/>
<feature type="region of interest" description="Disordered" evidence="6">
    <location>
        <begin position="1633"/>
        <end position="1713"/>
    </location>
</feature>
<evidence type="ECO:0000256" key="2">
    <source>
        <dbReference type="ARBA" id="ARBA00022723"/>
    </source>
</evidence>
<dbReference type="InterPro" id="IPR016197">
    <property type="entry name" value="Chromo-like_dom_sf"/>
</dbReference>
<feature type="domain" description="Chromo" evidence="7">
    <location>
        <begin position="29"/>
        <end position="66"/>
    </location>
</feature>
<dbReference type="Gene3D" id="4.10.1000.10">
    <property type="entry name" value="Zinc finger, CCCH-type"/>
    <property type="match status" value="1"/>
</dbReference>
<dbReference type="SUPFAM" id="SSF54160">
    <property type="entry name" value="Chromo domain-like"/>
    <property type="match status" value="1"/>
</dbReference>
<feature type="compositionally biased region" description="Basic residues" evidence="6">
    <location>
        <begin position="206"/>
        <end position="215"/>
    </location>
</feature>
<evidence type="ECO:0000259" key="7">
    <source>
        <dbReference type="PROSITE" id="PS50013"/>
    </source>
</evidence>
<feature type="region of interest" description="Disordered" evidence="6">
    <location>
        <begin position="100"/>
        <end position="350"/>
    </location>
</feature>
<comment type="subunit">
    <text evidence="1">Component of the NuA4 histone acetyltransferase complex.</text>
</comment>
<dbReference type="SUPFAM" id="SSF90229">
    <property type="entry name" value="CCCH zinc finger"/>
    <property type="match status" value="1"/>
</dbReference>
<dbReference type="InterPro" id="IPR023780">
    <property type="entry name" value="Chromo_domain"/>
</dbReference>
<feature type="domain" description="C3H1-type" evidence="8">
    <location>
        <begin position="777"/>
        <end position="804"/>
    </location>
</feature>
<dbReference type="PROSITE" id="PS50103">
    <property type="entry name" value="ZF_C3H1"/>
    <property type="match status" value="5"/>
</dbReference>
<dbReference type="HOGENOM" id="CLU_248714_0_0_1"/>
<accession>K1WFI6</accession>
<proteinExistence type="predicted"/>
<reference evidence="9 10" key="1">
    <citation type="journal article" date="2012" name="BMC Genomics">
        <title>Sequencing the genome of Marssonina brunnea reveals fungus-poplar co-evolution.</title>
        <authorList>
            <person name="Zhu S."/>
            <person name="Cao Y.-Z."/>
            <person name="Jiang C."/>
            <person name="Tan B.-Y."/>
            <person name="Wang Z."/>
            <person name="Feng S."/>
            <person name="Zhang L."/>
            <person name="Su X.-H."/>
            <person name="Brejova B."/>
            <person name="Vinar T."/>
            <person name="Xu M."/>
            <person name="Wang M.-X."/>
            <person name="Zhang S.-G."/>
            <person name="Huang M.-R."/>
            <person name="Wu R."/>
            <person name="Zhou Y."/>
        </authorList>
    </citation>
    <scope>NUCLEOTIDE SEQUENCE [LARGE SCALE GENOMIC DNA]</scope>
    <source>
        <strain evidence="9 10">MB_m1</strain>
    </source>
</reference>
<dbReference type="KEGG" id="mbe:MBM_05489"/>
<dbReference type="SMART" id="SM00356">
    <property type="entry name" value="ZnF_C3H1"/>
    <property type="match status" value="6"/>
</dbReference>
<feature type="zinc finger region" description="C3H1-type" evidence="5">
    <location>
        <begin position="777"/>
        <end position="804"/>
    </location>
</feature>
<dbReference type="EMBL" id="JH921439">
    <property type="protein sequence ID" value="EKD16195.1"/>
    <property type="molecule type" value="Genomic_DNA"/>
</dbReference>
<feature type="compositionally biased region" description="Basic and acidic residues" evidence="6">
    <location>
        <begin position="1678"/>
        <end position="1690"/>
    </location>
</feature>
<feature type="compositionally biased region" description="Acidic residues" evidence="6">
    <location>
        <begin position="1696"/>
        <end position="1706"/>
    </location>
</feature>
<protein>
    <submittedName>
        <fullName evidence="9">Chromo domain-containing protein</fullName>
    </submittedName>
</protein>
<evidence type="ECO:0000313" key="10">
    <source>
        <dbReference type="Proteomes" id="UP000006753"/>
    </source>
</evidence>
<feature type="zinc finger region" description="C3H1-type" evidence="5">
    <location>
        <begin position="821"/>
        <end position="844"/>
    </location>
</feature>
<dbReference type="CDD" id="cd18966">
    <property type="entry name" value="chromodomain"/>
    <property type="match status" value="1"/>
</dbReference>
<dbReference type="SMART" id="SM00298">
    <property type="entry name" value="CHROMO"/>
    <property type="match status" value="1"/>
</dbReference>
<feature type="compositionally biased region" description="Basic and acidic residues" evidence="6">
    <location>
        <begin position="189"/>
        <end position="205"/>
    </location>
</feature>
<feature type="domain" description="C3H1-type" evidence="8">
    <location>
        <begin position="821"/>
        <end position="844"/>
    </location>
</feature>
<dbReference type="PROSITE" id="PS50013">
    <property type="entry name" value="CHROMO_2"/>
    <property type="match status" value="1"/>
</dbReference>